<sequence>MIVKMYNYLILLRVLLIVSIANGVDLIVDQSVLPQYGTDNYLLFDGFGDDPSHSVTGTDGVHLWNGEEEPPDNAPTDWIN</sequence>
<feature type="non-terminal residue" evidence="2">
    <location>
        <position position="80"/>
    </location>
</feature>
<proteinExistence type="predicted"/>
<organism evidence="2">
    <name type="scientific">marine metagenome</name>
    <dbReference type="NCBI Taxonomy" id="408172"/>
    <lineage>
        <taxon>unclassified sequences</taxon>
        <taxon>metagenomes</taxon>
        <taxon>ecological metagenomes</taxon>
    </lineage>
</organism>
<feature type="region of interest" description="Disordered" evidence="1">
    <location>
        <begin position="58"/>
        <end position="80"/>
    </location>
</feature>
<evidence type="ECO:0000313" key="2">
    <source>
        <dbReference type="EMBL" id="SVD53017.1"/>
    </source>
</evidence>
<name>A0A382W2L6_9ZZZZ</name>
<evidence type="ECO:0000256" key="1">
    <source>
        <dbReference type="SAM" id="MobiDB-lite"/>
    </source>
</evidence>
<dbReference type="AlphaFoldDB" id="A0A382W2L6"/>
<dbReference type="EMBL" id="UINC01156541">
    <property type="protein sequence ID" value="SVD53017.1"/>
    <property type="molecule type" value="Genomic_DNA"/>
</dbReference>
<reference evidence="2" key="1">
    <citation type="submission" date="2018-05" db="EMBL/GenBank/DDBJ databases">
        <authorList>
            <person name="Lanie J.A."/>
            <person name="Ng W.-L."/>
            <person name="Kazmierczak K.M."/>
            <person name="Andrzejewski T.M."/>
            <person name="Davidsen T.M."/>
            <person name="Wayne K.J."/>
            <person name="Tettelin H."/>
            <person name="Glass J.I."/>
            <person name="Rusch D."/>
            <person name="Podicherti R."/>
            <person name="Tsui H.-C.T."/>
            <person name="Winkler M.E."/>
        </authorList>
    </citation>
    <scope>NUCLEOTIDE SEQUENCE</scope>
</reference>
<accession>A0A382W2L6</accession>
<protein>
    <submittedName>
        <fullName evidence="2">Uncharacterized protein</fullName>
    </submittedName>
</protein>
<gene>
    <name evidence="2" type="ORF">METZ01_LOCUS405871</name>
</gene>